<evidence type="ECO:0008006" key="18">
    <source>
        <dbReference type="Google" id="ProtNLM"/>
    </source>
</evidence>
<keyword evidence="11" id="KW-0479">Metal-binding</keyword>
<dbReference type="PROSITE" id="PS51417">
    <property type="entry name" value="ARF"/>
    <property type="match status" value="1"/>
</dbReference>
<keyword evidence="4" id="KW-0813">Transport</keyword>
<feature type="binding site" evidence="14">
    <location>
        <position position="776"/>
    </location>
    <ligand>
        <name>Mg(2+)</name>
        <dbReference type="ChEBI" id="CHEBI:18420"/>
    </ligand>
</feature>
<keyword evidence="11" id="KW-0460">Magnesium</keyword>
<evidence type="ECO:0000256" key="2">
    <source>
        <dbReference type="ARBA" id="ARBA00004555"/>
    </source>
</evidence>
<feature type="compositionally biased region" description="Basic and acidic residues" evidence="15">
    <location>
        <begin position="605"/>
        <end position="616"/>
    </location>
</feature>
<feature type="binding site" evidence="12">
    <location>
        <position position="775"/>
    </location>
    <ligand>
        <name>GTP</name>
        <dbReference type="ChEBI" id="CHEBI:37565"/>
    </ligand>
</feature>
<dbReference type="InterPro" id="IPR018853">
    <property type="entry name" value="DUF2457"/>
</dbReference>
<evidence type="ECO:0000256" key="15">
    <source>
        <dbReference type="SAM" id="MobiDB-lite"/>
    </source>
</evidence>
<feature type="binding site" evidence="12">
    <location>
        <position position="849"/>
    </location>
    <ligand>
        <name>GTP</name>
        <dbReference type="ChEBI" id="CHEBI:37565"/>
    </ligand>
</feature>
<feature type="binding site" evidence="12">
    <location>
        <position position="776"/>
    </location>
    <ligand>
        <name>GTP</name>
        <dbReference type="ChEBI" id="CHEBI:37565"/>
    </ligand>
</feature>
<feature type="compositionally biased region" description="Basic and acidic residues" evidence="15">
    <location>
        <begin position="315"/>
        <end position="324"/>
    </location>
</feature>
<evidence type="ECO:0000256" key="3">
    <source>
        <dbReference type="ARBA" id="ARBA00007507"/>
    </source>
</evidence>
<feature type="compositionally biased region" description="Low complexity" evidence="15">
    <location>
        <begin position="259"/>
        <end position="280"/>
    </location>
</feature>
<feature type="binding site" evidence="14">
    <location>
        <position position="793"/>
    </location>
    <ligand>
        <name>Mg(2+)</name>
        <dbReference type="ChEBI" id="CHEBI:18420"/>
    </ligand>
</feature>
<organism evidence="16 17">
    <name type="scientific">Cercophora scortea</name>
    <dbReference type="NCBI Taxonomy" id="314031"/>
    <lineage>
        <taxon>Eukaryota</taxon>
        <taxon>Fungi</taxon>
        <taxon>Dikarya</taxon>
        <taxon>Ascomycota</taxon>
        <taxon>Pezizomycotina</taxon>
        <taxon>Sordariomycetes</taxon>
        <taxon>Sordariomycetidae</taxon>
        <taxon>Sordariales</taxon>
        <taxon>Lasiosphaeriaceae</taxon>
        <taxon>Cercophora</taxon>
    </lineage>
</organism>
<dbReference type="GO" id="GO:0005794">
    <property type="term" value="C:Golgi apparatus"/>
    <property type="evidence" value="ECO:0007669"/>
    <property type="project" value="UniProtKB-SubCell"/>
</dbReference>
<dbReference type="PANTHER" id="PTHR45684">
    <property type="entry name" value="RE74312P"/>
    <property type="match status" value="1"/>
</dbReference>
<feature type="binding site" evidence="12">
    <location>
        <position position="777"/>
    </location>
    <ligand>
        <name>GTP</name>
        <dbReference type="ChEBI" id="CHEBI:37565"/>
    </ligand>
</feature>
<dbReference type="GO" id="GO:0003924">
    <property type="term" value="F:GTPase activity"/>
    <property type="evidence" value="ECO:0007669"/>
    <property type="project" value="InterPro"/>
</dbReference>
<sequence>MDRHIPRDYATSNVLAWTASNSANVEPSADEDAGAEVDEPPEISSPMSPVFKPFRRTPIRQGSEHHESLLTKALQSHSDDENYDLSYLQKRERRRSITSNFSLASTADLTCDTGMTTPPRTSPPSPRMHEAGLVPLAVGIIKAAAVPVQDAQVAPLAGGAPQVKDPAVQALEKKRCISFACAAKPKPDDKVLMPPPPKPTSDVPKAPEAPKKNCIKFACAPQRPNRTQPVQPEARAATPVFKLPTATSESRSPSRLQKPRSTSTGRSFRSSTPRRTSQSPVATRSKKWLTADSKDLQSECARFHEFASDEPQEDDWIRCDDPSSKPKLTINDTLKKENAIRKLGKEAEEEADLEDEIDEDNDNDAVDGDDGDNADDDDIGNDGAENGSGDVNSEYGWDDDASDGYNTDNENGFADSEDEDDDDLVLWTTRGDAHQLSMSGATPVVRRSSMAEHSDSSINSGRGSRILRSKRREKATALACRPASPELPDSTDFVCGTLDEDRHLEEAYISRVAARRRDKLRPIPQDIDPSFPTSEPEDEAEELYKKGHGDSEDDVWLHGELEDIHDERGRDRAGRKKSADNISPKRCRSPPPTKRRHSPPPKARGRSDRRLFDRPSPRRFQSPPPVNVPIASAAASPLRTGEPIIYKSLTFRPGLTHTKSLPKAPVMFPHLLKARKQIKAGTKQSHIRGAIDIAKGLEQKRQRRKEMFYQKYCNRARKEKAPERRPRPGQGAERMREVGLIMAGKLGQVYDVLSSLGLLNKHAKLLFLGLDNAGKTTLLHMLKNDRVAILQPTLHPTRRLWKDYFPEVNGIVFLVDAKDHERFPEAKAELDALLSMEELSKVPFVILGNKIDHPDAVSEDELRHQLGMYQTTGKGKVPLEGIRPIEVFMCSVVMRQGYGEAIRWLSQYV</sequence>
<dbReference type="InterPro" id="IPR006689">
    <property type="entry name" value="Small_GTPase_ARF/SAR"/>
</dbReference>
<proteinExistence type="inferred from homology"/>
<evidence type="ECO:0000256" key="9">
    <source>
        <dbReference type="ARBA" id="ARBA00023034"/>
    </source>
</evidence>
<feature type="region of interest" description="Disordered" evidence="15">
    <location>
        <begin position="515"/>
        <end position="628"/>
    </location>
</feature>
<keyword evidence="8" id="KW-0653">Protein transport</keyword>
<dbReference type="PROSITE" id="PS51422">
    <property type="entry name" value="SAR1"/>
    <property type="match status" value="1"/>
</dbReference>
<comment type="subcellular location">
    <subcellularLocation>
        <location evidence="1">Endoplasmic reticulum</location>
    </subcellularLocation>
    <subcellularLocation>
        <location evidence="2">Golgi apparatus</location>
    </subcellularLocation>
</comment>
<evidence type="ECO:0000256" key="8">
    <source>
        <dbReference type="ARBA" id="ARBA00022927"/>
    </source>
</evidence>
<protein>
    <recommendedName>
        <fullName evidence="18">Small COPII coat GTPase SAR1</fullName>
    </recommendedName>
</protein>
<keyword evidence="7" id="KW-0931">ER-Golgi transport</keyword>
<evidence type="ECO:0000256" key="14">
    <source>
        <dbReference type="PIRSR" id="PIRSR606689-2"/>
    </source>
</evidence>
<feature type="binding site" evidence="12">
    <location>
        <position position="892"/>
    </location>
    <ligand>
        <name>GTP</name>
        <dbReference type="ChEBI" id="CHEBI:37565"/>
    </ligand>
</feature>
<evidence type="ECO:0000256" key="12">
    <source>
        <dbReference type="PIRSR" id="PIRSR606687-2"/>
    </source>
</evidence>
<dbReference type="SUPFAM" id="SSF52540">
    <property type="entry name" value="P-loop containing nucleoside triphosphate hydrolases"/>
    <property type="match status" value="1"/>
</dbReference>
<feature type="region of interest" description="Disordered" evidence="15">
    <location>
        <begin position="19"/>
        <end position="54"/>
    </location>
</feature>
<reference evidence="16" key="2">
    <citation type="submission" date="2023-06" db="EMBL/GenBank/DDBJ databases">
        <authorList>
            <consortium name="Lawrence Berkeley National Laboratory"/>
            <person name="Haridas S."/>
            <person name="Hensen N."/>
            <person name="Bonometti L."/>
            <person name="Westerberg I."/>
            <person name="Brannstrom I.O."/>
            <person name="Guillou S."/>
            <person name="Cros-Aarteil S."/>
            <person name="Calhoun S."/>
            <person name="Kuo A."/>
            <person name="Mondo S."/>
            <person name="Pangilinan J."/>
            <person name="Riley R."/>
            <person name="Labutti K."/>
            <person name="Andreopoulos B."/>
            <person name="Lipzen A."/>
            <person name="Chen C."/>
            <person name="Yanf M."/>
            <person name="Daum C."/>
            <person name="Ng V."/>
            <person name="Clum A."/>
            <person name="Steindorff A."/>
            <person name="Ohm R."/>
            <person name="Martin F."/>
            <person name="Silar P."/>
            <person name="Natvig D."/>
            <person name="Lalanne C."/>
            <person name="Gautier V."/>
            <person name="Ament-Velasquez S.L."/>
            <person name="Kruys A."/>
            <person name="Hutchinson M.I."/>
            <person name="Powell A.J."/>
            <person name="Barry K."/>
            <person name="Miller A.N."/>
            <person name="Grigoriev I.V."/>
            <person name="Debuchy R."/>
            <person name="Gladieux P."/>
            <person name="Thoren M.H."/>
            <person name="Johannesson H."/>
        </authorList>
    </citation>
    <scope>NUCLEOTIDE SEQUENCE</scope>
    <source>
        <strain evidence="16">SMH4131-1</strain>
    </source>
</reference>
<dbReference type="Pfam" id="PF00025">
    <property type="entry name" value="Arf"/>
    <property type="match status" value="1"/>
</dbReference>
<evidence type="ECO:0000256" key="4">
    <source>
        <dbReference type="ARBA" id="ARBA00022448"/>
    </source>
</evidence>
<dbReference type="CDD" id="cd00879">
    <property type="entry name" value="Sar1"/>
    <property type="match status" value="1"/>
</dbReference>
<keyword evidence="9" id="KW-0333">Golgi apparatus</keyword>
<keyword evidence="5 12" id="KW-0547">Nucleotide-binding</keyword>
<feature type="binding site" evidence="13">
    <location>
        <begin position="769"/>
        <end position="776"/>
    </location>
    <ligand>
        <name>GTP</name>
        <dbReference type="ChEBI" id="CHEBI:37565"/>
    </ligand>
</feature>
<feature type="binding site" evidence="12">
    <location>
        <position position="852"/>
    </location>
    <ligand>
        <name>GTP</name>
        <dbReference type="ChEBI" id="CHEBI:37565"/>
    </ligand>
</feature>
<dbReference type="InterPro" id="IPR006687">
    <property type="entry name" value="Small_GTPase_SAR1"/>
</dbReference>
<comment type="similarity">
    <text evidence="3">Belongs to the small GTPase superfamily. SAR1 family.</text>
</comment>
<feature type="binding site" evidence="13">
    <location>
        <begin position="849"/>
        <end position="852"/>
    </location>
    <ligand>
        <name>GTP</name>
        <dbReference type="ChEBI" id="CHEBI:37565"/>
    </ligand>
</feature>
<accession>A0AAE0MK35</accession>
<dbReference type="EMBL" id="JAUEPO010000002">
    <property type="protein sequence ID" value="KAK3333994.1"/>
    <property type="molecule type" value="Genomic_DNA"/>
</dbReference>
<dbReference type="GO" id="GO:0005525">
    <property type="term" value="F:GTP binding"/>
    <property type="evidence" value="ECO:0007669"/>
    <property type="project" value="UniProtKB-KW"/>
</dbReference>
<reference evidence="16" key="1">
    <citation type="journal article" date="2023" name="Mol. Phylogenet. Evol.">
        <title>Genome-scale phylogeny and comparative genomics of the fungal order Sordariales.</title>
        <authorList>
            <person name="Hensen N."/>
            <person name="Bonometti L."/>
            <person name="Westerberg I."/>
            <person name="Brannstrom I.O."/>
            <person name="Guillou S."/>
            <person name="Cros-Aarteil S."/>
            <person name="Calhoun S."/>
            <person name="Haridas S."/>
            <person name="Kuo A."/>
            <person name="Mondo S."/>
            <person name="Pangilinan J."/>
            <person name="Riley R."/>
            <person name="LaButti K."/>
            <person name="Andreopoulos B."/>
            <person name="Lipzen A."/>
            <person name="Chen C."/>
            <person name="Yan M."/>
            <person name="Daum C."/>
            <person name="Ng V."/>
            <person name="Clum A."/>
            <person name="Steindorff A."/>
            <person name="Ohm R.A."/>
            <person name="Martin F."/>
            <person name="Silar P."/>
            <person name="Natvig D.O."/>
            <person name="Lalanne C."/>
            <person name="Gautier V."/>
            <person name="Ament-Velasquez S.L."/>
            <person name="Kruys A."/>
            <person name="Hutchinson M.I."/>
            <person name="Powell A.J."/>
            <person name="Barry K."/>
            <person name="Miller A.N."/>
            <person name="Grigoriev I.V."/>
            <person name="Debuchy R."/>
            <person name="Gladieux P."/>
            <person name="Hiltunen Thoren M."/>
            <person name="Johannesson H."/>
        </authorList>
    </citation>
    <scope>NUCLEOTIDE SEQUENCE</scope>
    <source>
        <strain evidence="16">SMH4131-1</strain>
    </source>
</reference>
<evidence type="ECO:0000313" key="17">
    <source>
        <dbReference type="Proteomes" id="UP001286456"/>
    </source>
</evidence>
<dbReference type="GO" id="GO:0016192">
    <property type="term" value="P:vesicle-mediated transport"/>
    <property type="evidence" value="ECO:0007669"/>
    <property type="project" value="UniProtKB-KW"/>
</dbReference>
<dbReference type="AlphaFoldDB" id="A0AAE0MK35"/>
<keyword evidence="10 13" id="KW-0342">GTP-binding</keyword>
<feature type="region of interest" description="Disordered" evidence="15">
    <location>
        <begin position="185"/>
        <end position="291"/>
    </location>
</feature>
<feature type="region of interest" description="Disordered" evidence="15">
    <location>
        <begin position="437"/>
        <end position="469"/>
    </location>
</feature>
<evidence type="ECO:0000256" key="13">
    <source>
        <dbReference type="PIRSR" id="PIRSR606689-1"/>
    </source>
</evidence>
<keyword evidence="17" id="KW-1185">Reference proteome</keyword>
<feature type="region of interest" description="Disordered" evidence="15">
    <location>
        <begin position="303"/>
        <end position="424"/>
    </location>
</feature>
<comment type="caution">
    <text evidence="16">The sequence shown here is derived from an EMBL/GenBank/DDBJ whole genome shotgun (WGS) entry which is preliminary data.</text>
</comment>
<evidence type="ECO:0000256" key="10">
    <source>
        <dbReference type="ARBA" id="ARBA00023134"/>
    </source>
</evidence>
<evidence type="ECO:0000256" key="6">
    <source>
        <dbReference type="ARBA" id="ARBA00022824"/>
    </source>
</evidence>
<feature type="compositionally biased region" description="Acidic residues" evidence="15">
    <location>
        <begin position="415"/>
        <end position="424"/>
    </location>
</feature>
<feature type="binding site" evidence="12">
    <location>
        <position position="850"/>
    </location>
    <ligand>
        <name>GTP</name>
        <dbReference type="ChEBI" id="CHEBI:37565"/>
    </ligand>
</feature>
<evidence type="ECO:0000256" key="1">
    <source>
        <dbReference type="ARBA" id="ARBA00004240"/>
    </source>
</evidence>
<evidence type="ECO:0000256" key="11">
    <source>
        <dbReference type="PIRSR" id="PIRSR606687-1"/>
    </source>
</evidence>
<dbReference type="GO" id="GO:0006886">
    <property type="term" value="P:intracellular protein transport"/>
    <property type="evidence" value="ECO:0007669"/>
    <property type="project" value="InterPro"/>
</dbReference>
<dbReference type="Pfam" id="PF10446">
    <property type="entry name" value="DUF2457"/>
    <property type="match status" value="1"/>
</dbReference>
<feature type="compositionally biased region" description="Acidic residues" evidence="15">
    <location>
        <begin position="347"/>
        <end position="380"/>
    </location>
</feature>
<feature type="compositionally biased region" description="Basic residues" evidence="15">
    <location>
        <begin position="585"/>
        <end position="599"/>
    </location>
</feature>
<evidence type="ECO:0000256" key="7">
    <source>
        <dbReference type="ARBA" id="ARBA00022892"/>
    </source>
</evidence>
<dbReference type="SMART" id="SM00177">
    <property type="entry name" value="ARF"/>
    <property type="match status" value="1"/>
</dbReference>
<dbReference type="Proteomes" id="UP001286456">
    <property type="component" value="Unassembled WGS sequence"/>
</dbReference>
<feature type="binding site" evidence="11">
    <location>
        <position position="771"/>
    </location>
    <ligand>
        <name>Mg(2+)</name>
        <dbReference type="ChEBI" id="CHEBI:18420"/>
    </ligand>
</feature>
<feature type="binding site" evidence="12">
    <location>
        <position position="772"/>
    </location>
    <ligand>
        <name>GTP</name>
        <dbReference type="ChEBI" id="CHEBI:37565"/>
    </ligand>
</feature>
<feature type="compositionally biased region" description="Basic and acidic residues" evidence="15">
    <location>
        <begin position="542"/>
        <end position="572"/>
    </location>
</feature>
<dbReference type="SMART" id="SM00178">
    <property type="entry name" value="SAR"/>
    <property type="match status" value="1"/>
</dbReference>
<dbReference type="GO" id="GO:0046872">
    <property type="term" value="F:metal ion binding"/>
    <property type="evidence" value="ECO:0007669"/>
    <property type="project" value="UniProtKB-KW"/>
</dbReference>
<dbReference type="InterPro" id="IPR027417">
    <property type="entry name" value="P-loop_NTPase"/>
</dbReference>
<feature type="compositionally biased region" description="Basic and acidic residues" evidence="15">
    <location>
        <begin position="333"/>
        <end position="346"/>
    </location>
</feature>
<evidence type="ECO:0000313" key="16">
    <source>
        <dbReference type="EMBL" id="KAK3333994.1"/>
    </source>
</evidence>
<keyword evidence="6" id="KW-0256">Endoplasmic reticulum</keyword>
<dbReference type="GO" id="GO:0005783">
    <property type="term" value="C:endoplasmic reticulum"/>
    <property type="evidence" value="ECO:0007669"/>
    <property type="project" value="UniProtKB-SubCell"/>
</dbReference>
<evidence type="ECO:0000256" key="5">
    <source>
        <dbReference type="ARBA" id="ARBA00022741"/>
    </source>
</evidence>
<feature type="binding site" evidence="12">
    <location>
        <position position="774"/>
    </location>
    <ligand>
        <name>GTP</name>
        <dbReference type="ChEBI" id="CHEBI:37565"/>
    </ligand>
</feature>
<dbReference type="Gene3D" id="3.40.50.300">
    <property type="entry name" value="P-loop containing nucleotide triphosphate hydrolases"/>
    <property type="match status" value="2"/>
</dbReference>
<gene>
    <name evidence="16" type="ORF">B0T19DRAFT_440690</name>
</gene>
<feature type="compositionally biased region" description="Acidic residues" evidence="15">
    <location>
        <begin position="28"/>
        <end position="41"/>
    </location>
</feature>
<name>A0AAE0MK35_9PEZI</name>
<feature type="binding site" evidence="12">
    <location>
        <position position="893"/>
    </location>
    <ligand>
        <name>GTP</name>
        <dbReference type="ChEBI" id="CHEBI:37565"/>
    </ligand>
</feature>
<feature type="compositionally biased region" description="Polar residues" evidence="15">
    <location>
        <begin position="245"/>
        <end position="255"/>
    </location>
</feature>